<dbReference type="InterPro" id="IPR013785">
    <property type="entry name" value="Aldolase_TIM"/>
</dbReference>
<evidence type="ECO:0000313" key="20">
    <source>
        <dbReference type="Proteomes" id="UP000823900"/>
    </source>
</evidence>
<dbReference type="PANTHER" id="PTHR42945:SF1">
    <property type="entry name" value="HISTIDINE BIOSYNTHESIS BIFUNCTIONAL PROTEIN HIS7"/>
    <property type="match status" value="1"/>
</dbReference>
<evidence type="ECO:0000256" key="12">
    <source>
        <dbReference type="ARBA" id="ARBA00022801"/>
    </source>
</evidence>
<dbReference type="GO" id="GO:0000105">
    <property type="term" value="P:L-histidine biosynthetic process"/>
    <property type="evidence" value="ECO:0007669"/>
    <property type="project" value="UniProtKB-UniRule"/>
</dbReference>
<dbReference type="AlphaFoldDB" id="A0A9D2HIF1"/>
<dbReference type="HAMAP" id="MF_01019">
    <property type="entry name" value="HisIE"/>
    <property type="match status" value="1"/>
</dbReference>
<dbReference type="Gene3D" id="3.10.20.810">
    <property type="entry name" value="Phosphoribosyl-AMP cyclohydrolase"/>
    <property type="match status" value="1"/>
</dbReference>
<dbReference type="NCBIfam" id="NF002747">
    <property type="entry name" value="PRK02759.1"/>
    <property type="match status" value="1"/>
</dbReference>
<evidence type="ECO:0000256" key="14">
    <source>
        <dbReference type="ARBA" id="ARBA00023102"/>
    </source>
</evidence>
<comment type="catalytic activity">
    <reaction evidence="2 16">
        <text>1-(5-phospho-beta-D-ribosyl)-ATP + H2O = 1-(5-phospho-beta-D-ribosyl)-5'-AMP + diphosphate + H(+)</text>
        <dbReference type="Rhea" id="RHEA:22828"/>
        <dbReference type="ChEBI" id="CHEBI:15377"/>
        <dbReference type="ChEBI" id="CHEBI:15378"/>
        <dbReference type="ChEBI" id="CHEBI:33019"/>
        <dbReference type="ChEBI" id="CHEBI:59457"/>
        <dbReference type="ChEBI" id="CHEBI:73183"/>
        <dbReference type="EC" id="3.6.1.31"/>
    </reaction>
</comment>
<evidence type="ECO:0000256" key="11">
    <source>
        <dbReference type="ARBA" id="ARBA00022741"/>
    </source>
</evidence>
<evidence type="ECO:0000256" key="4">
    <source>
        <dbReference type="ARBA" id="ARBA00005169"/>
    </source>
</evidence>
<feature type="region of interest" description="Phosphoribosyl-AMP cyclohydrolase" evidence="16">
    <location>
        <begin position="1"/>
        <end position="348"/>
    </location>
</feature>
<dbReference type="InterPro" id="IPR006062">
    <property type="entry name" value="His_biosynth"/>
</dbReference>
<dbReference type="Pfam" id="PF00977">
    <property type="entry name" value="His_biosynth"/>
    <property type="match status" value="1"/>
</dbReference>
<evidence type="ECO:0000256" key="5">
    <source>
        <dbReference type="ARBA" id="ARBA00005204"/>
    </source>
</evidence>
<comment type="catalytic activity">
    <reaction evidence="1 16">
        <text>1-(5-phospho-beta-D-ribosyl)-5'-AMP + H2O = 1-(5-phospho-beta-D-ribosyl)-5-[(5-phospho-beta-D-ribosylamino)methylideneamino]imidazole-4-carboxamide</text>
        <dbReference type="Rhea" id="RHEA:20049"/>
        <dbReference type="ChEBI" id="CHEBI:15377"/>
        <dbReference type="ChEBI" id="CHEBI:58435"/>
        <dbReference type="ChEBI" id="CHEBI:59457"/>
        <dbReference type="EC" id="3.5.4.19"/>
    </reaction>
</comment>
<dbReference type="GO" id="GO:0005737">
    <property type="term" value="C:cytoplasm"/>
    <property type="evidence" value="ECO:0007669"/>
    <property type="project" value="UniProtKB-SubCell"/>
</dbReference>
<dbReference type="InterPro" id="IPR023019">
    <property type="entry name" value="His_synth_HisIE"/>
</dbReference>
<dbReference type="InterPro" id="IPR011060">
    <property type="entry name" value="RibuloseP-bd_barrel"/>
</dbReference>
<dbReference type="FunFam" id="3.10.20.810:FF:000001">
    <property type="entry name" value="Histidine biosynthesis bifunctional protein HisIE"/>
    <property type="match status" value="1"/>
</dbReference>
<evidence type="ECO:0000256" key="1">
    <source>
        <dbReference type="ARBA" id="ARBA00000024"/>
    </source>
</evidence>
<dbReference type="Pfam" id="PF01503">
    <property type="entry name" value="PRA-PH"/>
    <property type="match status" value="1"/>
</dbReference>
<evidence type="ECO:0000256" key="6">
    <source>
        <dbReference type="ARBA" id="ARBA00007731"/>
    </source>
</evidence>
<reference evidence="19" key="1">
    <citation type="journal article" date="2021" name="PeerJ">
        <title>Extensive microbial diversity within the chicken gut microbiome revealed by metagenomics and culture.</title>
        <authorList>
            <person name="Gilroy R."/>
            <person name="Ravi A."/>
            <person name="Getino M."/>
            <person name="Pursley I."/>
            <person name="Horton D.L."/>
            <person name="Alikhan N.F."/>
            <person name="Baker D."/>
            <person name="Gharbi K."/>
            <person name="Hall N."/>
            <person name="Watson M."/>
            <person name="Adriaenssens E.M."/>
            <person name="Foster-Nyarko E."/>
            <person name="Jarju S."/>
            <person name="Secka A."/>
            <person name="Antonio M."/>
            <person name="Oren A."/>
            <person name="Chaudhuri R.R."/>
            <person name="La Ragione R."/>
            <person name="Hildebrand F."/>
            <person name="Pallen M.J."/>
        </authorList>
    </citation>
    <scope>NUCLEOTIDE SEQUENCE</scope>
    <source>
        <strain evidence="19">CHK178-16964</strain>
    </source>
</reference>
<evidence type="ECO:0000259" key="18">
    <source>
        <dbReference type="Pfam" id="PF01502"/>
    </source>
</evidence>
<dbReference type="InterPro" id="IPR038019">
    <property type="entry name" value="PRib_AMP_CycHydrolase_sf"/>
</dbReference>
<protein>
    <recommendedName>
        <fullName evidence="16">Histidine biosynthesis bifunctional protein HisIE</fullName>
    </recommendedName>
    <domain>
        <recommendedName>
            <fullName evidence="16">Phosphoribosyl-AMP cyclohydrolase</fullName>
            <shortName evidence="16">PRA-CH</shortName>
            <ecNumber evidence="16">3.5.4.19</ecNumber>
        </recommendedName>
    </domain>
    <domain>
        <recommendedName>
            <fullName evidence="16">Phosphoribosyl-ATP pyrophosphatase</fullName>
            <shortName evidence="16">PRA-PH</shortName>
            <ecNumber evidence="16">3.6.1.31</ecNumber>
        </recommendedName>
    </domain>
</protein>
<dbReference type="InterPro" id="IPR026660">
    <property type="entry name" value="PRA-CH"/>
</dbReference>
<evidence type="ECO:0000256" key="10">
    <source>
        <dbReference type="ARBA" id="ARBA00022605"/>
    </source>
</evidence>
<keyword evidence="13 16" id="KW-0067">ATP-binding</keyword>
<dbReference type="InterPro" id="IPR008179">
    <property type="entry name" value="HisE"/>
</dbReference>
<organism evidence="19 20">
    <name type="scientific">Candidatus Lachnoclostridium stercoravium</name>
    <dbReference type="NCBI Taxonomy" id="2838633"/>
    <lineage>
        <taxon>Bacteria</taxon>
        <taxon>Bacillati</taxon>
        <taxon>Bacillota</taxon>
        <taxon>Clostridia</taxon>
        <taxon>Lachnospirales</taxon>
        <taxon>Lachnospiraceae</taxon>
    </lineage>
</organism>
<feature type="domain" description="Phosphoribosyl-AMP cyclohydrolase" evidence="18">
    <location>
        <begin position="259"/>
        <end position="332"/>
    </location>
</feature>
<dbReference type="SUPFAM" id="SSF101386">
    <property type="entry name" value="all-alpha NTP pyrophosphatases"/>
    <property type="match status" value="1"/>
</dbReference>
<comment type="caution">
    <text evidence="19">The sequence shown here is derived from an EMBL/GenBank/DDBJ whole genome shotgun (WGS) entry which is preliminary data.</text>
</comment>
<evidence type="ECO:0000256" key="8">
    <source>
        <dbReference type="ARBA" id="ARBA00009667"/>
    </source>
</evidence>
<dbReference type="GO" id="GO:0004635">
    <property type="term" value="F:phosphoribosyl-AMP cyclohydrolase activity"/>
    <property type="evidence" value="ECO:0007669"/>
    <property type="project" value="UniProtKB-UniRule"/>
</dbReference>
<comment type="similarity">
    <text evidence="8 17">Belongs to the HisA/HisF family.</text>
</comment>
<dbReference type="GO" id="GO:0005524">
    <property type="term" value="F:ATP binding"/>
    <property type="evidence" value="ECO:0007669"/>
    <property type="project" value="UniProtKB-KW"/>
</dbReference>
<keyword evidence="11 16" id="KW-0547">Nucleotide-binding</keyword>
<evidence type="ECO:0000256" key="2">
    <source>
        <dbReference type="ARBA" id="ARBA00001460"/>
    </source>
</evidence>
<proteinExistence type="inferred from homology"/>
<evidence type="ECO:0000256" key="7">
    <source>
        <dbReference type="ARBA" id="ARBA00008299"/>
    </source>
</evidence>
<dbReference type="NCBIfam" id="NF000768">
    <property type="entry name" value="PRK00051.1"/>
    <property type="match status" value="1"/>
</dbReference>
<dbReference type="PANTHER" id="PTHR42945">
    <property type="entry name" value="HISTIDINE BIOSYNTHESIS BIFUNCTIONAL PROTEIN"/>
    <property type="match status" value="1"/>
</dbReference>
<name>A0A9D2HIF1_9FIRM</name>
<keyword evidence="14 16" id="KW-0368">Histidine biosynthesis</keyword>
<keyword evidence="12 16" id="KW-0378">Hydrolase</keyword>
<dbReference type="EC" id="3.6.1.31" evidence="16"/>
<dbReference type="InterPro" id="IPR002496">
    <property type="entry name" value="PRib_AMP_CycHydrolase_dom"/>
</dbReference>
<evidence type="ECO:0000256" key="15">
    <source>
        <dbReference type="ARBA" id="ARBA00023268"/>
    </source>
</evidence>
<comment type="similarity">
    <text evidence="7 16">In the N-terminal section; belongs to the PRA-CH family.</text>
</comment>
<dbReference type="EC" id="3.5.4.19" evidence="16"/>
<accession>A0A9D2HIF1</accession>
<dbReference type="InterPro" id="IPR021130">
    <property type="entry name" value="PRib-ATP_PPHydrolase-like"/>
</dbReference>
<comment type="pathway">
    <text evidence="4 16">Amino-acid biosynthesis; L-histidine biosynthesis; L-histidine from 5-phospho-alpha-D-ribose 1-diphosphate: step 3/9.</text>
</comment>
<evidence type="ECO:0000256" key="9">
    <source>
        <dbReference type="ARBA" id="ARBA00022490"/>
    </source>
</evidence>
<dbReference type="GO" id="GO:0004636">
    <property type="term" value="F:phosphoribosyl-ATP diphosphatase activity"/>
    <property type="evidence" value="ECO:0007669"/>
    <property type="project" value="UniProtKB-UniRule"/>
</dbReference>
<evidence type="ECO:0000313" key="19">
    <source>
        <dbReference type="EMBL" id="HJA71360.1"/>
    </source>
</evidence>
<dbReference type="Gene3D" id="1.10.287.1080">
    <property type="entry name" value="MazG-like"/>
    <property type="match status" value="1"/>
</dbReference>
<evidence type="ECO:0000256" key="3">
    <source>
        <dbReference type="ARBA" id="ARBA00004496"/>
    </source>
</evidence>
<comment type="similarity">
    <text evidence="6 16">In the C-terminal section; belongs to the PRA-PH family.</text>
</comment>
<dbReference type="HAMAP" id="MF_01020">
    <property type="entry name" value="HisE"/>
    <property type="match status" value="1"/>
</dbReference>
<dbReference type="Pfam" id="PF01502">
    <property type="entry name" value="PRA-CH"/>
    <property type="match status" value="1"/>
</dbReference>
<dbReference type="Proteomes" id="UP000823900">
    <property type="component" value="Unassembled WGS sequence"/>
</dbReference>
<reference evidence="19" key="2">
    <citation type="submission" date="2021-04" db="EMBL/GenBank/DDBJ databases">
        <authorList>
            <person name="Gilroy R."/>
        </authorList>
    </citation>
    <scope>NUCLEOTIDE SEQUENCE</scope>
    <source>
        <strain evidence="19">CHK178-16964</strain>
    </source>
</reference>
<comment type="subcellular location">
    <subcellularLocation>
        <location evidence="3 16">Cytoplasm</location>
    </subcellularLocation>
</comment>
<evidence type="ECO:0000256" key="17">
    <source>
        <dbReference type="RuleBase" id="RU003657"/>
    </source>
</evidence>
<gene>
    <name evidence="16" type="primary">hisI</name>
    <name evidence="16" type="synonym">hisIE</name>
    <name evidence="19" type="ORF">IAA07_07225</name>
</gene>
<feature type="region of interest" description="Phosphoribosyl-ATP pyrophosphohydrolase" evidence="16">
    <location>
        <begin position="349"/>
        <end position="435"/>
    </location>
</feature>
<dbReference type="NCBIfam" id="TIGR03188">
    <property type="entry name" value="histidine_hisI"/>
    <property type="match status" value="1"/>
</dbReference>
<keyword evidence="9 16" id="KW-0963">Cytoplasm</keyword>
<evidence type="ECO:0000256" key="16">
    <source>
        <dbReference type="HAMAP-Rule" id="MF_01019"/>
    </source>
</evidence>
<comment type="pathway">
    <text evidence="5 16">Amino-acid biosynthesis; L-histidine biosynthesis; L-histidine from 5-phospho-alpha-D-ribose 1-diphosphate: step 2/9.</text>
</comment>
<dbReference type="CDD" id="cd11534">
    <property type="entry name" value="NTP-PPase_HisIE_like"/>
    <property type="match status" value="1"/>
</dbReference>
<sequence length="435" mass="49321">MENYKKLIPGFSCKNGQGIICDRGVDYYTDDILTLCRYYSDNGADEIFIYDASENDEDHERTIGIIKEIARTVDSPLIVGGRVHRLEDVKKYLYAGAKAAFLDVSIDENVDLMKEAADRFGSEKIYAYLPDIRYLSQAEEYGQLGASVMILDSDLVGAAPVAEDLKRLADCPHPLIVFCDEDTPGALTSYLKIDAVEGVLLTVPEEKEGCCMNMKQELKARGIPVDTFESSVEWKDMKLGPDGLVPVIVQDYKTSEVLMLAYMNEEAFSQTLKTGRMTYYSRSRKQLWLKGETSGHFQYVKKLMLDCDNDTILAKVNQIGAACHTGSRTCFFQTLAEREYRETNPLKVFEDVYAIICDRKENPKEGSYTNYLFDKGIDKILKKIGEESAEIIIAAKNPNPEEVKYEMSDFLYHMMVLMAEKGLRWEDITEELANR</sequence>
<keyword evidence="15 16" id="KW-0511">Multifunctional enzyme</keyword>
<dbReference type="EMBL" id="DWZA01000062">
    <property type="protein sequence ID" value="HJA71360.1"/>
    <property type="molecule type" value="Genomic_DNA"/>
</dbReference>
<keyword evidence="10 16" id="KW-0028">Amino-acid biosynthesis</keyword>
<evidence type="ECO:0000256" key="13">
    <source>
        <dbReference type="ARBA" id="ARBA00022840"/>
    </source>
</evidence>
<dbReference type="HAMAP" id="MF_01021">
    <property type="entry name" value="HisI"/>
    <property type="match status" value="1"/>
</dbReference>
<dbReference type="SUPFAM" id="SSF141734">
    <property type="entry name" value="HisI-like"/>
    <property type="match status" value="1"/>
</dbReference>
<dbReference type="Gene3D" id="3.20.20.70">
    <property type="entry name" value="Aldolase class I"/>
    <property type="match status" value="1"/>
</dbReference>
<dbReference type="SUPFAM" id="SSF51366">
    <property type="entry name" value="Ribulose-phoshate binding barrel"/>
    <property type="match status" value="1"/>
</dbReference>